<comment type="caution">
    <text evidence="3">The sequence shown here is derived from an EMBL/GenBank/DDBJ whole genome shotgun (WGS) entry which is preliminary data.</text>
</comment>
<proteinExistence type="predicted"/>
<sequence>MNNFLRAGRGMAVGQSRVRLKIQNRERLLLPLQRYSRSKFGTQRSDAVGVLLANSHKLSRYKIGTEASYQDLSSRPIDKNRGMTSLFCIDLSVPLRSNRGDVLCGLRSPSAISYWPLACIIIFCVLFSGLLVSPVLGQEAKGLKKPNALQIGDKIPDELWHMPLQVVSNPDQIKTMTLNDYRGKLIILDFWATWCGGCIAAFPKLDTLQQKYAKDVTFLSVSTESKERVSVFIKARGAQTPNLTFISEGKDIDDYFKYGTLPHYVWIDSQGVIRSSSESLQVNAFNIDEALKGIFNFRTKTDVIVEYDFDRSLLQNVGNDEKGPVSYSSTLMPYQPGLPLIQDIREDSLIGRKITYLNSNLFALYTRAYSTAGHYFWEINTRLEVKDADKLIKRGIPGQRYADWLAAGNGYCYEQIVHYEDRDSCFKYMQDDLDRMIPQYQAVVEPREILCYILKLIDEKKLLASAEKDSALRAAYGTKEKTFNGTNILIEKLVEEINQYGKMGINLYNETGRNDRLTISIPKPTGDLTEVNQYLAKYGLAISLEKRTKPFLIIKDRLTL</sequence>
<evidence type="ECO:0000313" key="4">
    <source>
        <dbReference type="Proteomes" id="UP000625283"/>
    </source>
</evidence>
<accession>A0ABS1R047</accession>
<dbReference type="InterPro" id="IPR013766">
    <property type="entry name" value="Thioredoxin_domain"/>
</dbReference>
<evidence type="ECO:0000256" key="1">
    <source>
        <dbReference type="SAM" id="Phobius"/>
    </source>
</evidence>
<protein>
    <submittedName>
        <fullName evidence="3">Redoxin domain-containing protein</fullName>
    </submittedName>
</protein>
<dbReference type="EMBL" id="JAERTY010000002">
    <property type="protein sequence ID" value="MBL1408066.1"/>
    <property type="molecule type" value="Genomic_DNA"/>
</dbReference>
<dbReference type="Proteomes" id="UP000625283">
    <property type="component" value="Unassembled WGS sequence"/>
</dbReference>
<keyword evidence="1" id="KW-0472">Membrane</keyword>
<dbReference type="InterPro" id="IPR050553">
    <property type="entry name" value="Thioredoxin_ResA/DsbE_sf"/>
</dbReference>
<keyword evidence="4" id="KW-1185">Reference proteome</keyword>
<evidence type="ECO:0000313" key="3">
    <source>
        <dbReference type="EMBL" id="MBL1408066.1"/>
    </source>
</evidence>
<organism evidence="3 4">
    <name type="scientific">Sphingobacterium faecale</name>
    <dbReference type="NCBI Taxonomy" id="2803775"/>
    <lineage>
        <taxon>Bacteria</taxon>
        <taxon>Pseudomonadati</taxon>
        <taxon>Bacteroidota</taxon>
        <taxon>Sphingobacteriia</taxon>
        <taxon>Sphingobacteriales</taxon>
        <taxon>Sphingobacteriaceae</taxon>
        <taxon>Sphingobacterium</taxon>
    </lineage>
</organism>
<dbReference type="Pfam" id="PF00578">
    <property type="entry name" value="AhpC-TSA"/>
    <property type="match status" value="1"/>
</dbReference>
<evidence type="ECO:0000259" key="2">
    <source>
        <dbReference type="PROSITE" id="PS51352"/>
    </source>
</evidence>
<reference evidence="3 4" key="1">
    <citation type="submission" date="2021-01" db="EMBL/GenBank/DDBJ databases">
        <title>C459-1 draft genome sequence.</title>
        <authorList>
            <person name="Zhang X.-F."/>
        </authorList>
    </citation>
    <scope>NUCLEOTIDE SEQUENCE [LARGE SCALE GENOMIC DNA]</scope>
    <source>
        <strain evidence="4">C459-1</strain>
    </source>
</reference>
<dbReference type="SUPFAM" id="SSF52833">
    <property type="entry name" value="Thioredoxin-like"/>
    <property type="match status" value="1"/>
</dbReference>
<dbReference type="PANTHER" id="PTHR42852">
    <property type="entry name" value="THIOL:DISULFIDE INTERCHANGE PROTEIN DSBE"/>
    <property type="match status" value="1"/>
</dbReference>
<name>A0ABS1R047_9SPHI</name>
<dbReference type="RefSeq" id="WP_202101843.1">
    <property type="nucleotide sequence ID" value="NZ_JAERTY010000002.1"/>
</dbReference>
<dbReference type="Gene3D" id="3.40.30.10">
    <property type="entry name" value="Glutaredoxin"/>
    <property type="match status" value="1"/>
</dbReference>
<dbReference type="CDD" id="cd02966">
    <property type="entry name" value="TlpA_like_family"/>
    <property type="match status" value="1"/>
</dbReference>
<dbReference type="PROSITE" id="PS51352">
    <property type="entry name" value="THIOREDOXIN_2"/>
    <property type="match status" value="1"/>
</dbReference>
<feature type="domain" description="Thioredoxin" evidence="2">
    <location>
        <begin position="149"/>
        <end position="299"/>
    </location>
</feature>
<dbReference type="InterPro" id="IPR000866">
    <property type="entry name" value="AhpC/TSA"/>
</dbReference>
<dbReference type="PANTHER" id="PTHR42852:SF13">
    <property type="entry name" value="PROTEIN DIPZ"/>
    <property type="match status" value="1"/>
</dbReference>
<keyword evidence="1" id="KW-0812">Transmembrane</keyword>
<dbReference type="InterPro" id="IPR036249">
    <property type="entry name" value="Thioredoxin-like_sf"/>
</dbReference>
<keyword evidence="1" id="KW-1133">Transmembrane helix</keyword>
<gene>
    <name evidence="3" type="ORF">JKG61_04825</name>
</gene>
<feature type="transmembrane region" description="Helical" evidence="1">
    <location>
        <begin position="114"/>
        <end position="136"/>
    </location>
</feature>